<dbReference type="GO" id="GO:0003995">
    <property type="term" value="F:acyl-CoA dehydrogenase activity"/>
    <property type="evidence" value="ECO:0007669"/>
    <property type="project" value="InterPro"/>
</dbReference>
<comment type="cofactor">
    <cofactor evidence="1 10">
        <name>FAD</name>
        <dbReference type="ChEBI" id="CHEBI:57692"/>
    </cofactor>
</comment>
<evidence type="ECO:0000313" key="17">
    <source>
        <dbReference type="Proteomes" id="UP000094626"/>
    </source>
</evidence>
<dbReference type="Proteomes" id="UP000094626">
    <property type="component" value="Plasmid pSA1"/>
</dbReference>
<dbReference type="EMBL" id="CP017076">
    <property type="protein sequence ID" value="AOR78916.1"/>
    <property type="molecule type" value="Genomic_DNA"/>
</dbReference>
<dbReference type="GO" id="GO:0050660">
    <property type="term" value="F:flavin adenine dinucleotide binding"/>
    <property type="evidence" value="ECO:0007669"/>
    <property type="project" value="InterPro"/>
</dbReference>
<dbReference type="EMBL" id="JFYZ01000005">
    <property type="protein sequence ID" value="EZP82903.1"/>
    <property type="molecule type" value="Genomic_DNA"/>
</dbReference>
<dbReference type="InterPro" id="IPR013786">
    <property type="entry name" value="AcylCoA_DH/ox_N"/>
</dbReference>
<name>A0A031K1K9_9SPHN</name>
<sequence length="380" mass="42702">MLERDASHLFDEDLRLFRQTVRRFVEREFSPRVEEFEDAGKVARDFWLKMGEAGFLCPGIPEEFGGLGLDFRFNAILNEELTYAMMSDSVTLQSDITMPYLLHYASDELNARWLPGMLSGETVSAIAMTEPGAGSDLQGVRTTARRDGDEYVINGSKTFITNGQNADVIITVCKTEPELGAKGTSLILVEADRAGFERGRNLDKVGQWMADTSELFFNDVRVPAGNLIGQENRGFIYLVSELAQERLSISITAQTAAQRAYDEAVAFTRERKAFGKAIIDFQNTRFTLADIKAKLQVGWAHLDWAIERHVRGELTAEEAAASKYWHTEMQWLACDAALQLHGGAGYMNEYPIARIWRDARVRRIYGGSSEIMRELVGRSL</sequence>
<dbReference type="InterPro" id="IPR006089">
    <property type="entry name" value="Acyl-CoA_DH_CS"/>
</dbReference>
<dbReference type="InterPro" id="IPR036250">
    <property type="entry name" value="AcylCo_DH-like_C"/>
</dbReference>
<dbReference type="PATRIC" id="fig|158500.4.peg.1872"/>
<accession>A0A031K1K9</accession>
<dbReference type="Gene3D" id="1.20.140.10">
    <property type="entry name" value="Butyryl-CoA Dehydrogenase, subunit A, domain 3"/>
    <property type="match status" value="1"/>
</dbReference>
<comment type="function">
    <text evidence="7">Catalyzes the dehydrogenation at the alpha-beta position of ACP-bound acyl chains. This results in the introduction of a double bond in the lipidic chain, which is further transferred to the epsilon-amino group of lysine residue in the mycobactin core by MbtK.</text>
</comment>
<evidence type="ECO:0000256" key="3">
    <source>
        <dbReference type="ARBA" id="ARBA00009347"/>
    </source>
</evidence>
<reference evidence="15 16" key="1">
    <citation type="submission" date="2014-03" db="EMBL/GenBank/DDBJ databases">
        <title>Whole genome sequence of Novosphingobium resinovorum KF1.</title>
        <authorList>
            <person name="Gan H.M."/>
            <person name="Gan H.Y."/>
            <person name="Chew T.H."/>
            <person name="Savka M.A."/>
        </authorList>
    </citation>
    <scope>NUCLEOTIDE SEQUENCE [LARGE SCALE GENOMIC DNA]</scope>
    <source>
        <strain evidence="15 16">KF1</strain>
    </source>
</reference>
<evidence type="ECO:0000256" key="9">
    <source>
        <dbReference type="ARBA" id="ARBA00042660"/>
    </source>
</evidence>
<dbReference type="AlphaFoldDB" id="A0A031K1K9"/>
<evidence type="ECO:0000259" key="11">
    <source>
        <dbReference type="Pfam" id="PF00441"/>
    </source>
</evidence>
<dbReference type="InterPro" id="IPR050741">
    <property type="entry name" value="Acyl-CoA_dehydrogenase"/>
</dbReference>
<evidence type="ECO:0000313" key="16">
    <source>
        <dbReference type="Proteomes" id="UP000024329"/>
    </source>
</evidence>
<dbReference type="RefSeq" id="WP_036525218.1">
    <property type="nucleotide sequence ID" value="NZ_CP017076.1"/>
</dbReference>
<evidence type="ECO:0000256" key="2">
    <source>
        <dbReference type="ARBA" id="ARBA00005102"/>
    </source>
</evidence>
<proteinExistence type="inferred from homology"/>
<dbReference type="Pfam" id="PF02771">
    <property type="entry name" value="Acyl-CoA_dh_N"/>
    <property type="match status" value="1"/>
</dbReference>
<evidence type="ECO:0000256" key="6">
    <source>
        <dbReference type="ARBA" id="ARBA00023002"/>
    </source>
</evidence>
<keyword evidence="17" id="KW-1185">Reference proteome</keyword>
<gene>
    <name evidence="14" type="ORF">BES08_18600</name>
    <name evidence="15" type="ORF">BV97_01827</name>
</gene>
<dbReference type="OrthoDB" id="9780544at2"/>
<comment type="pathway">
    <text evidence="2">Siderophore biosynthesis; mycobactin biosynthesis.</text>
</comment>
<dbReference type="Gene3D" id="2.40.110.10">
    <property type="entry name" value="Butyryl-CoA Dehydrogenase, subunit A, domain 2"/>
    <property type="match status" value="1"/>
</dbReference>
<dbReference type="InterPro" id="IPR009100">
    <property type="entry name" value="AcylCoA_DH/oxidase_NM_dom_sf"/>
</dbReference>
<feature type="domain" description="Acyl-CoA oxidase/dehydrogenase middle" evidence="12">
    <location>
        <begin position="125"/>
        <end position="220"/>
    </location>
</feature>
<dbReference type="Pfam" id="PF02770">
    <property type="entry name" value="Acyl-CoA_dh_M"/>
    <property type="match status" value="1"/>
</dbReference>
<dbReference type="PIRSF" id="PIRSF016578">
    <property type="entry name" value="HsaA"/>
    <property type="match status" value="1"/>
</dbReference>
<dbReference type="eggNOG" id="COG1960">
    <property type="taxonomic scope" value="Bacteria"/>
</dbReference>
<evidence type="ECO:0000313" key="14">
    <source>
        <dbReference type="EMBL" id="AOR78916.1"/>
    </source>
</evidence>
<dbReference type="FunFam" id="1.20.140.10:FF:000001">
    <property type="entry name" value="Acyl-CoA dehydrogenase"/>
    <property type="match status" value="1"/>
</dbReference>
<evidence type="ECO:0000256" key="7">
    <source>
        <dbReference type="ARBA" id="ARBA00037085"/>
    </source>
</evidence>
<organism evidence="15 16">
    <name type="scientific">Novosphingobium resinovorum</name>
    <dbReference type="NCBI Taxonomy" id="158500"/>
    <lineage>
        <taxon>Bacteria</taxon>
        <taxon>Pseudomonadati</taxon>
        <taxon>Pseudomonadota</taxon>
        <taxon>Alphaproteobacteria</taxon>
        <taxon>Sphingomonadales</taxon>
        <taxon>Sphingomonadaceae</taxon>
        <taxon>Novosphingobium</taxon>
    </lineage>
</organism>
<feature type="domain" description="Acyl-CoA dehydrogenase/oxidase N-terminal" evidence="13">
    <location>
        <begin position="12"/>
        <end position="121"/>
    </location>
</feature>
<dbReference type="FunFam" id="2.40.110.10:FF:000002">
    <property type="entry name" value="Acyl-CoA dehydrogenase fadE12"/>
    <property type="match status" value="1"/>
</dbReference>
<dbReference type="SUPFAM" id="SSF56645">
    <property type="entry name" value="Acyl-CoA dehydrogenase NM domain-like"/>
    <property type="match status" value="1"/>
</dbReference>
<protein>
    <recommendedName>
        <fullName evidence="8">Acyl-[acyl-carrier-protein] dehydrogenase MbtN</fullName>
    </recommendedName>
    <alternativeName>
        <fullName evidence="9">Mycobactin synthase protein N</fullName>
    </alternativeName>
</protein>
<dbReference type="PROSITE" id="PS00073">
    <property type="entry name" value="ACYL_COA_DH_2"/>
    <property type="match status" value="1"/>
</dbReference>
<dbReference type="Gene3D" id="1.10.540.10">
    <property type="entry name" value="Acyl-CoA dehydrogenase/oxidase, N-terminal domain"/>
    <property type="match status" value="1"/>
</dbReference>
<dbReference type="GO" id="GO:0033539">
    <property type="term" value="P:fatty acid beta-oxidation using acyl-CoA dehydrogenase"/>
    <property type="evidence" value="ECO:0007669"/>
    <property type="project" value="TreeGrafter"/>
</dbReference>
<dbReference type="InterPro" id="IPR046373">
    <property type="entry name" value="Acyl-CoA_Oxase/DH_mid-dom_sf"/>
</dbReference>
<dbReference type="Pfam" id="PF00441">
    <property type="entry name" value="Acyl-CoA_dh_1"/>
    <property type="match status" value="1"/>
</dbReference>
<evidence type="ECO:0000256" key="8">
    <source>
        <dbReference type="ARBA" id="ARBA00040394"/>
    </source>
</evidence>
<keyword evidence="6 10" id="KW-0560">Oxidoreductase</keyword>
<reference evidence="17" key="3">
    <citation type="journal article" date="2017" name="J. Biotechnol.">
        <title>Complete genome sequence of Novosphingobium resinovorum SA1, a versatile xenobiotic-degrading bacterium capable of utilizing sulfanilic acid.</title>
        <authorList>
            <person name="Hegedus B."/>
            <person name="Kos P.B."/>
            <person name="Balint B."/>
            <person name="Maroti G."/>
            <person name="Gan H.M."/>
            <person name="Perei K."/>
            <person name="Rakhely G."/>
        </authorList>
    </citation>
    <scope>NUCLEOTIDE SEQUENCE [LARGE SCALE GENOMIC DNA]</scope>
    <source>
        <strain evidence="17">SA1</strain>
    </source>
</reference>
<evidence type="ECO:0000313" key="15">
    <source>
        <dbReference type="EMBL" id="EZP82903.1"/>
    </source>
</evidence>
<reference evidence="14" key="2">
    <citation type="submission" date="2016-08" db="EMBL/GenBank/DDBJ databases">
        <authorList>
            <person name="Seilhamer J.J."/>
        </authorList>
    </citation>
    <scope>NUCLEOTIDE SEQUENCE [LARGE SCALE GENOMIC DNA]</scope>
    <source>
        <strain evidence="14">SA1</strain>
        <plasmid evidence="14">pSA1</plasmid>
    </source>
</reference>
<dbReference type="PROSITE" id="PS00072">
    <property type="entry name" value="ACYL_COA_DH_1"/>
    <property type="match status" value="1"/>
</dbReference>
<evidence type="ECO:0000256" key="4">
    <source>
        <dbReference type="ARBA" id="ARBA00022630"/>
    </source>
</evidence>
<comment type="similarity">
    <text evidence="3 10">Belongs to the acyl-CoA dehydrogenase family.</text>
</comment>
<dbReference type="KEGG" id="nre:BES08_18600"/>
<keyword evidence="14" id="KW-0614">Plasmid</keyword>
<geneLocation type="plasmid" evidence="14 17">
    <name>pSA1</name>
</geneLocation>
<dbReference type="InterPro" id="IPR037069">
    <property type="entry name" value="AcylCoA_DH/ox_N_sf"/>
</dbReference>
<evidence type="ECO:0000256" key="1">
    <source>
        <dbReference type="ARBA" id="ARBA00001974"/>
    </source>
</evidence>
<feature type="domain" description="Acyl-CoA dehydrogenase/oxidase C-terminal" evidence="11">
    <location>
        <begin position="232"/>
        <end position="380"/>
    </location>
</feature>
<evidence type="ECO:0000256" key="10">
    <source>
        <dbReference type="RuleBase" id="RU362125"/>
    </source>
</evidence>
<keyword evidence="5 10" id="KW-0274">FAD</keyword>
<dbReference type="GO" id="GO:0005737">
    <property type="term" value="C:cytoplasm"/>
    <property type="evidence" value="ECO:0007669"/>
    <property type="project" value="TreeGrafter"/>
</dbReference>
<evidence type="ECO:0000259" key="13">
    <source>
        <dbReference type="Pfam" id="PF02771"/>
    </source>
</evidence>
<dbReference type="PANTHER" id="PTHR48083:SF20">
    <property type="entry name" value="LONG-CHAIN SPECIFIC ACYL-COA DEHYDROGENASE, MITOCHONDRIAL"/>
    <property type="match status" value="1"/>
</dbReference>
<evidence type="ECO:0000259" key="12">
    <source>
        <dbReference type="Pfam" id="PF02770"/>
    </source>
</evidence>
<keyword evidence="4 10" id="KW-0285">Flavoprotein</keyword>
<dbReference type="PANTHER" id="PTHR48083">
    <property type="entry name" value="MEDIUM-CHAIN SPECIFIC ACYL-COA DEHYDROGENASE, MITOCHONDRIAL-RELATED"/>
    <property type="match status" value="1"/>
</dbReference>
<dbReference type="InterPro" id="IPR006091">
    <property type="entry name" value="Acyl-CoA_Oxase/DH_mid-dom"/>
</dbReference>
<dbReference type="SUPFAM" id="SSF47203">
    <property type="entry name" value="Acyl-CoA dehydrogenase C-terminal domain-like"/>
    <property type="match status" value="1"/>
</dbReference>
<evidence type="ECO:0000256" key="5">
    <source>
        <dbReference type="ARBA" id="ARBA00022827"/>
    </source>
</evidence>
<dbReference type="Proteomes" id="UP000024329">
    <property type="component" value="Unassembled WGS sequence"/>
</dbReference>
<dbReference type="InterPro" id="IPR009075">
    <property type="entry name" value="AcylCo_DH/oxidase_C"/>
</dbReference>